<sequence length="130" mass="14312">MNLEFHANTYSAYTEDEVHILGLADDPAQPTHYLLLQRAEEFDEQDEALGMATYHVELGGQGVSGYGGIQQVLLAPGQLTLHFSQAVAWCRSLPSLEIRWETGLLVPDELDAALAGIFNETGTVIRRQAQ</sequence>
<name>A0A7X1PMM8_9PSED</name>
<organism evidence="1 2">
    <name type="scientific">Pseudomonas piscis</name>
    <dbReference type="NCBI Taxonomy" id="2614538"/>
    <lineage>
        <taxon>Bacteria</taxon>
        <taxon>Pseudomonadati</taxon>
        <taxon>Pseudomonadota</taxon>
        <taxon>Gammaproteobacteria</taxon>
        <taxon>Pseudomonadales</taxon>
        <taxon>Pseudomonadaceae</taxon>
        <taxon>Pseudomonas</taxon>
    </lineage>
</organism>
<reference evidence="1 2" key="1">
    <citation type="submission" date="2019-10" db="EMBL/GenBank/DDBJ databases">
        <title>Pseudomonas dajingensis sp. nov., isolated from the profound head ulcers of farmed Murray cod (Maccullochella peelii peelii).</title>
        <authorList>
            <person name="Liu Y."/>
        </authorList>
    </citation>
    <scope>NUCLEOTIDE SEQUENCE [LARGE SCALE GENOMIC DNA]</scope>
    <source>
        <strain evidence="1 2">MC042</strain>
    </source>
</reference>
<accession>A0A7X1PMM8</accession>
<evidence type="ECO:0000313" key="2">
    <source>
        <dbReference type="Proteomes" id="UP000486534"/>
    </source>
</evidence>
<evidence type="ECO:0000313" key="1">
    <source>
        <dbReference type="EMBL" id="MQA54770.1"/>
    </source>
</evidence>
<comment type="caution">
    <text evidence="1">The sequence shown here is derived from an EMBL/GenBank/DDBJ whole genome shotgun (WGS) entry which is preliminary data.</text>
</comment>
<evidence type="ECO:0008006" key="3">
    <source>
        <dbReference type="Google" id="ProtNLM"/>
    </source>
</evidence>
<gene>
    <name evidence="1" type="ORF">GDH07_15755</name>
</gene>
<protein>
    <recommendedName>
        <fullName evidence="3">Immunity protein 10</fullName>
    </recommendedName>
</protein>
<dbReference type="AlphaFoldDB" id="A0A7X1PMM8"/>
<dbReference type="Proteomes" id="UP000486534">
    <property type="component" value="Unassembled WGS sequence"/>
</dbReference>
<proteinExistence type="predicted"/>
<dbReference type="Pfam" id="PF15588">
    <property type="entry name" value="Imm10"/>
    <property type="match status" value="1"/>
</dbReference>
<dbReference type="EMBL" id="WHUV01000002">
    <property type="protein sequence ID" value="MQA54770.1"/>
    <property type="molecule type" value="Genomic_DNA"/>
</dbReference>
<dbReference type="InterPro" id="IPR028962">
    <property type="entry name" value="Imm10"/>
</dbReference>
<dbReference type="RefSeq" id="WP_152898125.1">
    <property type="nucleotide sequence ID" value="NZ_JBLAVA010000001.1"/>
</dbReference>